<name>A0AAV9LP09_9SOLN</name>
<evidence type="ECO:0000313" key="2">
    <source>
        <dbReference type="Proteomes" id="UP001311915"/>
    </source>
</evidence>
<evidence type="ECO:0000313" key="1">
    <source>
        <dbReference type="EMBL" id="KAK4727248.1"/>
    </source>
</evidence>
<comment type="caution">
    <text evidence="1">The sequence shown here is derived from an EMBL/GenBank/DDBJ whole genome shotgun (WGS) entry which is preliminary data.</text>
</comment>
<dbReference type="EMBL" id="JAWPEI010000005">
    <property type="protein sequence ID" value="KAK4727248.1"/>
    <property type="molecule type" value="Genomic_DNA"/>
</dbReference>
<dbReference type="Proteomes" id="UP001311915">
    <property type="component" value="Unassembled WGS sequence"/>
</dbReference>
<accession>A0AAV9LP09</accession>
<dbReference type="PANTHER" id="PTHR48450:SF1">
    <property type="entry name" value="DUF1985 DOMAIN-CONTAINING PROTEIN"/>
    <property type="match status" value="1"/>
</dbReference>
<gene>
    <name evidence="1" type="ORF">R3W88_032165</name>
</gene>
<dbReference type="AlphaFoldDB" id="A0AAV9LP09"/>
<reference evidence="1 2" key="1">
    <citation type="submission" date="2023-10" db="EMBL/GenBank/DDBJ databases">
        <title>Genome-Wide Identification Analysis in wild type Solanum Pinnatisectum Reveals Some Genes Defensing Phytophthora Infestans.</title>
        <authorList>
            <person name="Sun C."/>
        </authorList>
    </citation>
    <scope>NUCLEOTIDE SEQUENCE [LARGE SCALE GENOMIC DNA]</scope>
    <source>
        <strain evidence="1">LQN</strain>
        <tissue evidence="1">Leaf</tissue>
    </source>
</reference>
<organism evidence="1 2">
    <name type="scientific">Solanum pinnatisectum</name>
    <name type="common">tansyleaf nightshade</name>
    <dbReference type="NCBI Taxonomy" id="50273"/>
    <lineage>
        <taxon>Eukaryota</taxon>
        <taxon>Viridiplantae</taxon>
        <taxon>Streptophyta</taxon>
        <taxon>Embryophyta</taxon>
        <taxon>Tracheophyta</taxon>
        <taxon>Spermatophyta</taxon>
        <taxon>Magnoliopsida</taxon>
        <taxon>eudicotyledons</taxon>
        <taxon>Gunneridae</taxon>
        <taxon>Pentapetalae</taxon>
        <taxon>asterids</taxon>
        <taxon>lamiids</taxon>
        <taxon>Solanales</taxon>
        <taxon>Solanaceae</taxon>
        <taxon>Solanoideae</taxon>
        <taxon>Solaneae</taxon>
        <taxon>Solanum</taxon>
    </lineage>
</organism>
<protein>
    <submittedName>
        <fullName evidence="1">Uncharacterized protein</fullName>
    </submittedName>
</protein>
<dbReference type="PANTHER" id="PTHR48450">
    <property type="entry name" value="DUF1985 DOMAIN-CONTAINING PROTEIN"/>
    <property type="match status" value="1"/>
</dbReference>
<keyword evidence="2" id="KW-1185">Reference proteome</keyword>
<proteinExistence type="predicted"/>
<sequence length="92" mass="11229">MFWYVSRYIPECTFQAQMHRCLMTLEVEQENPDELWISVNGSILWFTISEFALNTRLNKRLLVDYFHGSTNIKKEHLIKYFNDKMWGSKFIW</sequence>